<feature type="non-terminal residue" evidence="2">
    <location>
        <position position="1"/>
    </location>
</feature>
<comment type="caution">
    <text evidence="2">The sequence shown here is derived from an EMBL/GenBank/DDBJ whole genome shotgun (WGS) entry which is preliminary data.</text>
</comment>
<organism evidence="2">
    <name type="scientific">marine sediment metagenome</name>
    <dbReference type="NCBI Taxonomy" id="412755"/>
    <lineage>
        <taxon>unclassified sequences</taxon>
        <taxon>metagenomes</taxon>
        <taxon>ecological metagenomes</taxon>
    </lineage>
</organism>
<feature type="domain" description="Chromosomal replication initiator DnaA C-terminal" evidence="1">
    <location>
        <begin position="96"/>
        <end position="164"/>
    </location>
</feature>
<gene>
    <name evidence="2" type="ORF">S01H1_69824</name>
</gene>
<dbReference type="GO" id="GO:0043565">
    <property type="term" value="F:sequence-specific DNA binding"/>
    <property type="evidence" value="ECO:0007669"/>
    <property type="project" value="InterPro"/>
</dbReference>
<evidence type="ECO:0000313" key="2">
    <source>
        <dbReference type="EMBL" id="GAG29162.1"/>
    </source>
</evidence>
<dbReference type="SMART" id="SM00760">
    <property type="entry name" value="Bac_DnaA_C"/>
    <property type="match status" value="1"/>
</dbReference>
<dbReference type="AlphaFoldDB" id="X0X156"/>
<dbReference type="GO" id="GO:0006275">
    <property type="term" value="P:regulation of DNA replication"/>
    <property type="evidence" value="ECO:0007669"/>
    <property type="project" value="InterPro"/>
</dbReference>
<sequence length="177" mass="20103">NYVLSYFGDTPRRARKDYYSYVEAGLDQGRRNELTGGGLIRSLGGWTEVRKYGLKGQDHIKSDERILGESDFVADVISHANEKFERKYELKRLGYDLGQVAGRVAEIYGIEVNDIFLKGKQQKRVKARSLFCFWAVRELGISLTELARRLGISVAGVGYSVERGEIIALENDYQLIE</sequence>
<dbReference type="GO" id="GO:0006270">
    <property type="term" value="P:DNA replication initiation"/>
    <property type="evidence" value="ECO:0007669"/>
    <property type="project" value="InterPro"/>
</dbReference>
<dbReference type="SUPFAM" id="SSF48295">
    <property type="entry name" value="TrpR-like"/>
    <property type="match status" value="1"/>
</dbReference>
<accession>X0X156</accession>
<dbReference type="Gene3D" id="1.10.1750.10">
    <property type="match status" value="1"/>
</dbReference>
<dbReference type="InterPro" id="IPR013159">
    <property type="entry name" value="DnaA_C"/>
</dbReference>
<dbReference type="GO" id="GO:0005524">
    <property type="term" value="F:ATP binding"/>
    <property type="evidence" value="ECO:0007669"/>
    <property type="project" value="InterPro"/>
</dbReference>
<dbReference type="InterPro" id="IPR010921">
    <property type="entry name" value="Trp_repressor/repl_initiator"/>
</dbReference>
<proteinExistence type="predicted"/>
<dbReference type="EMBL" id="BARS01046381">
    <property type="protein sequence ID" value="GAG29162.1"/>
    <property type="molecule type" value="Genomic_DNA"/>
</dbReference>
<reference evidence="2" key="1">
    <citation type="journal article" date="2014" name="Front. Microbiol.">
        <title>High frequency of phylogenetically diverse reductive dehalogenase-homologous genes in deep subseafloor sedimentary metagenomes.</title>
        <authorList>
            <person name="Kawai M."/>
            <person name="Futagami T."/>
            <person name="Toyoda A."/>
            <person name="Takaki Y."/>
            <person name="Nishi S."/>
            <person name="Hori S."/>
            <person name="Arai W."/>
            <person name="Tsubouchi T."/>
            <person name="Morono Y."/>
            <person name="Uchiyama I."/>
            <person name="Ito T."/>
            <person name="Fujiyama A."/>
            <person name="Inagaki F."/>
            <person name="Takami H."/>
        </authorList>
    </citation>
    <scope>NUCLEOTIDE SEQUENCE</scope>
    <source>
        <strain evidence="2">Expedition CK06-06</strain>
    </source>
</reference>
<name>X0X156_9ZZZZ</name>
<protein>
    <recommendedName>
        <fullName evidence="1">Chromosomal replication initiator DnaA C-terminal domain-containing protein</fullName>
    </recommendedName>
</protein>
<evidence type="ECO:0000259" key="1">
    <source>
        <dbReference type="SMART" id="SM00760"/>
    </source>
</evidence>